<accession>A0A517YLF9</accession>
<dbReference type="EC" id="2.1.1.79" evidence="8"/>
<feature type="region of interest" description="Disordered" evidence="7">
    <location>
        <begin position="1"/>
        <end position="33"/>
    </location>
</feature>
<keyword evidence="2 8" id="KW-0489">Methyltransferase</keyword>
<feature type="compositionally biased region" description="Polar residues" evidence="7">
    <location>
        <begin position="23"/>
        <end position="33"/>
    </location>
</feature>
<evidence type="ECO:0000256" key="4">
    <source>
        <dbReference type="ARBA" id="ARBA00022691"/>
    </source>
</evidence>
<dbReference type="PANTHER" id="PTHR43667">
    <property type="entry name" value="CYCLOPROPANE-FATTY-ACYL-PHOSPHOLIPID SYNTHASE"/>
    <property type="match status" value="1"/>
</dbReference>
<dbReference type="GO" id="GO:0008610">
    <property type="term" value="P:lipid biosynthetic process"/>
    <property type="evidence" value="ECO:0007669"/>
    <property type="project" value="InterPro"/>
</dbReference>
<dbReference type="SUPFAM" id="SSF53335">
    <property type="entry name" value="S-adenosyl-L-methionine-dependent methyltransferases"/>
    <property type="match status" value="1"/>
</dbReference>
<reference evidence="8 9" key="1">
    <citation type="submission" date="2019-02" db="EMBL/GenBank/DDBJ databases">
        <title>Deep-cultivation of Planctomycetes and their phenomic and genomic characterization uncovers novel biology.</title>
        <authorList>
            <person name="Wiegand S."/>
            <person name="Jogler M."/>
            <person name="Boedeker C."/>
            <person name="Pinto D."/>
            <person name="Vollmers J."/>
            <person name="Rivas-Marin E."/>
            <person name="Kohn T."/>
            <person name="Peeters S.H."/>
            <person name="Heuer A."/>
            <person name="Rast P."/>
            <person name="Oberbeckmann S."/>
            <person name="Bunk B."/>
            <person name="Jeske O."/>
            <person name="Meyerdierks A."/>
            <person name="Storesund J.E."/>
            <person name="Kallscheuer N."/>
            <person name="Luecker S."/>
            <person name="Lage O.M."/>
            <person name="Pohl T."/>
            <person name="Merkel B.J."/>
            <person name="Hornburger P."/>
            <person name="Mueller R.-W."/>
            <person name="Bruemmer F."/>
            <person name="Labrenz M."/>
            <person name="Spormann A.M."/>
            <person name="Op den Camp H."/>
            <person name="Overmann J."/>
            <person name="Amann R."/>
            <person name="Jetten M.S.M."/>
            <person name="Mascher T."/>
            <person name="Medema M.H."/>
            <person name="Devos D.P."/>
            <person name="Kaster A.-K."/>
            <person name="Ovreas L."/>
            <person name="Rohde M."/>
            <person name="Galperin M.Y."/>
            <person name="Jogler C."/>
        </authorList>
    </citation>
    <scope>NUCLEOTIDE SEQUENCE [LARGE SCALE GENOMIC DNA]</scope>
    <source>
        <strain evidence="8 9">ETA_A8</strain>
    </source>
</reference>
<evidence type="ECO:0000256" key="5">
    <source>
        <dbReference type="ARBA" id="ARBA00023098"/>
    </source>
</evidence>
<dbReference type="Gene3D" id="3.40.50.150">
    <property type="entry name" value="Vaccinia Virus protein VP39"/>
    <property type="match status" value="1"/>
</dbReference>
<dbReference type="CDD" id="cd02440">
    <property type="entry name" value="AdoMet_MTases"/>
    <property type="match status" value="1"/>
</dbReference>
<protein>
    <submittedName>
        <fullName evidence="8">Cyclopropane-fatty-acyl-phospholipid synthase</fullName>
        <ecNumber evidence="8">2.1.1.79</ecNumber>
    </submittedName>
</protein>
<sequence length="430" mass="48087">MSDDAGLVMPRLATPADEVSDSKPANQRKATASHWNWQTRAWRSAVHRSLVSLDQGVLTLTDALESTTFGTPSADGVAAEITVHDPALYSRVALGGSIGAAESYMAGEWSTNDLPAVVRLMIRNARVTGALERCGKWLLQPWLRWGHWLRRNNEQGSKQNIAAHYDLGNDFYSLWLDESLAYSSAVFESPQATLAEAQIAKFDRLCQKLQLQPGDRVLEIGCGWGGLALHAARNYGCHVTGTTISREQANCVRERVEQAGLASRITLLQQDYRALTGEYDKLVSVEMIEAVGPQFLDEYFRTCSRLLKPGGLLVLQGITIADDLYKDYCRSVDFIQKYIFPGGHLPAVSPMLQAISEHTDLKLQQLDNLPQHYARTLAAWRSNFHAADEKLAQLGLPISFRRMWDFYFSYCEGGFREQQLGLVQMKLQKM</sequence>
<dbReference type="EMBL" id="CP036274">
    <property type="protein sequence ID" value="QDU31072.1"/>
    <property type="molecule type" value="Genomic_DNA"/>
</dbReference>
<organism evidence="8 9">
    <name type="scientific">Anatilimnocola aggregata</name>
    <dbReference type="NCBI Taxonomy" id="2528021"/>
    <lineage>
        <taxon>Bacteria</taxon>
        <taxon>Pseudomonadati</taxon>
        <taxon>Planctomycetota</taxon>
        <taxon>Planctomycetia</taxon>
        <taxon>Pirellulales</taxon>
        <taxon>Pirellulaceae</taxon>
        <taxon>Anatilimnocola</taxon>
    </lineage>
</organism>
<evidence type="ECO:0000256" key="1">
    <source>
        <dbReference type="ARBA" id="ARBA00010815"/>
    </source>
</evidence>
<keyword evidence="3 8" id="KW-0808">Transferase</keyword>
<evidence type="ECO:0000313" key="8">
    <source>
        <dbReference type="EMBL" id="QDU31072.1"/>
    </source>
</evidence>
<dbReference type="KEGG" id="aagg:ETAA8_62250"/>
<dbReference type="GO" id="GO:0008825">
    <property type="term" value="F:cyclopropane-fatty-acyl-phospholipid synthase activity"/>
    <property type="evidence" value="ECO:0007669"/>
    <property type="project" value="UniProtKB-EC"/>
</dbReference>
<gene>
    <name evidence="8" type="primary">cfa</name>
    <name evidence="8" type="ORF">ETAA8_62250</name>
</gene>
<evidence type="ECO:0000256" key="6">
    <source>
        <dbReference type="PIRSR" id="PIRSR003085-1"/>
    </source>
</evidence>
<evidence type="ECO:0000256" key="2">
    <source>
        <dbReference type="ARBA" id="ARBA00022603"/>
    </source>
</evidence>
<keyword evidence="5" id="KW-0443">Lipid metabolism</keyword>
<evidence type="ECO:0000313" key="9">
    <source>
        <dbReference type="Proteomes" id="UP000315017"/>
    </source>
</evidence>
<dbReference type="Proteomes" id="UP000315017">
    <property type="component" value="Chromosome"/>
</dbReference>
<dbReference type="Pfam" id="PF02353">
    <property type="entry name" value="CMAS"/>
    <property type="match status" value="1"/>
</dbReference>
<keyword evidence="9" id="KW-1185">Reference proteome</keyword>
<dbReference type="InterPro" id="IPR050723">
    <property type="entry name" value="CFA/CMAS"/>
</dbReference>
<feature type="active site" evidence="6">
    <location>
        <position position="411"/>
    </location>
</feature>
<dbReference type="GO" id="GO:0032259">
    <property type="term" value="P:methylation"/>
    <property type="evidence" value="ECO:0007669"/>
    <property type="project" value="UniProtKB-KW"/>
</dbReference>
<dbReference type="PANTHER" id="PTHR43667:SF2">
    <property type="entry name" value="FATTY ACID C-METHYL TRANSFERASE"/>
    <property type="match status" value="1"/>
</dbReference>
<keyword evidence="4" id="KW-0949">S-adenosyl-L-methionine</keyword>
<dbReference type="InterPro" id="IPR029063">
    <property type="entry name" value="SAM-dependent_MTases_sf"/>
</dbReference>
<dbReference type="PIRSF" id="PIRSF003085">
    <property type="entry name" value="CMAS"/>
    <property type="match status" value="1"/>
</dbReference>
<evidence type="ECO:0000256" key="7">
    <source>
        <dbReference type="SAM" id="MobiDB-lite"/>
    </source>
</evidence>
<dbReference type="RefSeq" id="WP_202921347.1">
    <property type="nucleotide sequence ID" value="NZ_CP036274.1"/>
</dbReference>
<comment type="similarity">
    <text evidence="1">Belongs to the CFA/CMAS family.</text>
</comment>
<name>A0A517YLF9_9BACT</name>
<proteinExistence type="inferred from homology"/>
<dbReference type="AlphaFoldDB" id="A0A517YLF9"/>
<dbReference type="InterPro" id="IPR003333">
    <property type="entry name" value="CMAS"/>
</dbReference>
<evidence type="ECO:0000256" key="3">
    <source>
        <dbReference type="ARBA" id="ARBA00022679"/>
    </source>
</evidence>